<dbReference type="SUPFAM" id="SSF55811">
    <property type="entry name" value="Nudix"/>
    <property type="match status" value="1"/>
</dbReference>
<dbReference type="PANTHER" id="PTHR10885:SF0">
    <property type="entry name" value="ISOPENTENYL-DIPHOSPHATE DELTA-ISOMERASE"/>
    <property type="match status" value="1"/>
</dbReference>
<keyword evidence="3" id="KW-1185">Reference proteome</keyword>
<reference evidence="2 3" key="1">
    <citation type="submission" date="2022-11" db="EMBL/GenBank/DDBJ databases">
        <title>Nonomuraea corallina sp. nov., a new species of the genus Nonomuraea isolated from sea side sediment in Thai sea.</title>
        <authorList>
            <person name="Ngamcharungchit C."/>
            <person name="Matsumoto A."/>
            <person name="Suriyachadkun C."/>
            <person name="Panbangred W."/>
            <person name="Inahashi Y."/>
            <person name="Intra B."/>
        </authorList>
    </citation>
    <scope>NUCLEOTIDE SEQUENCE [LARGE SCALE GENOMIC DNA]</scope>
    <source>
        <strain evidence="2 3">DSM 43553</strain>
    </source>
</reference>
<dbReference type="PANTHER" id="PTHR10885">
    <property type="entry name" value="ISOPENTENYL-DIPHOSPHATE DELTA-ISOMERASE"/>
    <property type="match status" value="1"/>
</dbReference>
<proteinExistence type="predicted"/>
<comment type="caution">
    <text evidence="2">The sequence shown here is derived from an EMBL/GenBank/DDBJ whole genome shotgun (WGS) entry which is preliminary data.</text>
</comment>
<evidence type="ECO:0000259" key="1">
    <source>
        <dbReference type="PROSITE" id="PS51462"/>
    </source>
</evidence>
<dbReference type="InterPro" id="IPR000086">
    <property type="entry name" value="NUDIX_hydrolase_dom"/>
</dbReference>
<dbReference type="Pfam" id="PF00293">
    <property type="entry name" value="NUDIX"/>
    <property type="match status" value="1"/>
</dbReference>
<accession>A0ABT4SUP4</accession>
<sequence>MNQLVERVDEQDDVLGVADRAEAARRGWLHRVATSICRDEEGRILVFRRSDRADRFPGYYDVTVGGAVTPGESYEQAAARGLAEQLGARVPVRPVVRFLCRGVSGSYWLGVHEAVLAGEPRPDPERVPWHGWMSEGELRLAVWRWPFTPDGQDAFTRYLALARR</sequence>
<dbReference type="Gene3D" id="3.90.79.10">
    <property type="entry name" value="Nucleoside Triphosphate Pyrophosphohydrolase"/>
    <property type="match status" value="1"/>
</dbReference>
<dbReference type="RefSeq" id="WP_148033670.1">
    <property type="nucleotide sequence ID" value="NZ_BAABFD010000025.1"/>
</dbReference>
<dbReference type="Proteomes" id="UP001212498">
    <property type="component" value="Unassembled WGS sequence"/>
</dbReference>
<feature type="domain" description="Nudix hydrolase" evidence="1">
    <location>
        <begin position="28"/>
        <end position="153"/>
    </location>
</feature>
<evidence type="ECO:0000313" key="2">
    <source>
        <dbReference type="EMBL" id="MDA0640977.1"/>
    </source>
</evidence>
<organism evidence="2 3">
    <name type="scientific">Nonomuraea ferruginea</name>
    <dbReference type="NCBI Taxonomy" id="46174"/>
    <lineage>
        <taxon>Bacteria</taxon>
        <taxon>Bacillati</taxon>
        <taxon>Actinomycetota</taxon>
        <taxon>Actinomycetes</taxon>
        <taxon>Streptosporangiales</taxon>
        <taxon>Streptosporangiaceae</taxon>
        <taxon>Nonomuraea</taxon>
    </lineage>
</organism>
<dbReference type="CDD" id="cd04697">
    <property type="entry name" value="NUDIX_Hydrolase"/>
    <property type="match status" value="1"/>
</dbReference>
<gene>
    <name evidence="2" type="ORF">OUY24_10145</name>
</gene>
<protein>
    <submittedName>
        <fullName evidence="2">NUDIX domain-containing protein</fullName>
    </submittedName>
</protein>
<dbReference type="InterPro" id="IPR015797">
    <property type="entry name" value="NUDIX_hydrolase-like_dom_sf"/>
</dbReference>
<evidence type="ECO:0000313" key="3">
    <source>
        <dbReference type="Proteomes" id="UP001212498"/>
    </source>
</evidence>
<dbReference type="EMBL" id="JAPNUD010000019">
    <property type="protein sequence ID" value="MDA0640977.1"/>
    <property type="molecule type" value="Genomic_DNA"/>
</dbReference>
<dbReference type="PROSITE" id="PS51462">
    <property type="entry name" value="NUDIX"/>
    <property type="match status" value="1"/>
</dbReference>
<name>A0ABT4SUP4_9ACTN</name>